<dbReference type="GO" id="GO:0008168">
    <property type="term" value="F:methyltransferase activity"/>
    <property type="evidence" value="ECO:0007669"/>
    <property type="project" value="UniProtKB-KW"/>
</dbReference>
<gene>
    <name evidence="1" type="ORF">FRC54_05535</name>
</gene>
<protein>
    <submittedName>
        <fullName evidence="1">Class I SAM-dependent methyltransferase</fullName>
    </submittedName>
</protein>
<keyword evidence="1" id="KW-0489">Methyltransferase</keyword>
<dbReference type="SUPFAM" id="SSF53335">
    <property type="entry name" value="S-adenosyl-L-methionine-dependent methyltransferases"/>
    <property type="match status" value="1"/>
</dbReference>
<evidence type="ECO:0000313" key="1">
    <source>
        <dbReference type="EMBL" id="MQN01377.1"/>
    </source>
</evidence>
<name>A0A6N7IYE7_9FIRM</name>
<dbReference type="Gene3D" id="3.40.50.150">
    <property type="entry name" value="Vaccinia Virus protein VP39"/>
    <property type="match status" value="1"/>
</dbReference>
<keyword evidence="2" id="KW-1185">Reference proteome</keyword>
<dbReference type="Proteomes" id="UP000460257">
    <property type="component" value="Unassembled WGS sequence"/>
</dbReference>
<dbReference type="EMBL" id="VOGC01000006">
    <property type="protein sequence ID" value="MQN01377.1"/>
    <property type="molecule type" value="Genomic_DNA"/>
</dbReference>
<reference evidence="1" key="1">
    <citation type="journal article" date="2020" name="Appl. Environ. Microbiol.">
        <title>Medium-Chain Fatty Acid Synthesis by 'Candidatus Weimeria bifida' gen. nov., sp. nov., and 'Candidatus Pseudoramibacter fermentans' sp. nov.</title>
        <authorList>
            <person name="Scarborough M.J."/>
            <person name="Myers K.S."/>
            <person name="Donohue T.J."/>
            <person name="Noguera D.R."/>
        </authorList>
    </citation>
    <scope>NUCLEOTIDE SEQUENCE</scope>
    <source>
        <strain evidence="1">LCO1.1</strain>
    </source>
</reference>
<accession>A0A6N7IYE7</accession>
<organism evidence="1 2">
    <name type="scientific">Candidatus Weimeria bifida</name>
    <dbReference type="NCBI Taxonomy" id="2599074"/>
    <lineage>
        <taxon>Bacteria</taxon>
        <taxon>Bacillati</taxon>
        <taxon>Bacillota</taxon>
        <taxon>Clostridia</taxon>
        <taxon>Lachnospirales</taxon>
        <taxon>Lachnospiraceae</taxon>
        <taxon>Candidatus Weimeria</taxon>
    </lineage>
</organism>
<dbReference type="AlphaFoldDB" id="A0A6N7IYE7"/>
<keyword evidence="1" id="KW-0808">Transferase</keyword>
<dbReference type="GO" id="GO:0032259">
    <property type="term" value="P:methylation"/>
    <property type="evidence" value="ECO:0007669"/>
    <property type="project" value="UniProtKB-KW"/>
</dbReference>
<proteinExistence type="predicted"/>
<comment type="caution">
    <text evidence="1">The sequence shown here is derived from an EMBL/GenBank/DDBJ whole genome shotgun (WGS) entry which is preliminary data.</text>
</comment>
<dbReference type="InterPro" id="IPR029063">
    <property type="entry name" value="SAM-dependent_MTases_sf"/>
</dbReference>
<sequence>MSNITWDSNNYSKHFSFVADYGSALIDMIERTSEGMSCLDLGCGSGKLTAQLRQDGFDVIGMAAFGGLSRGFNR</sequence>
<evidence type="ECO:0000313" key="2">
    <source>
        <dbReference type="Proteomes" id="UP000460257"/>
    </source>
</evidence>